<dbReference type="EMBL" id="CP133548">
    <property type="protein sequence ID" value="WMS88037.1"/>
    <property type="molecule type" value="Genomic_DNA"/>
</dbReference>
<organism evidence="12 13">
    <name type="scientific">Pleionea litopenaei</name>
    <dbReference type="NCBI Taxonomy" id="3070815"/>
    <lineage>
        <taxon>Bacteria</taxon>
        <taxon>Pseudomonadati</taxon>
        <taxon>Pseudomonadota</taxon>
        <taxon>Gammaproteobacteria</taxon>
        <taxon>Oceanospirillales</taxon>
        <taxon>Pleioneaceae</taxon>
        <taxon>Pleionea</taxon>
    </lineage>
</organism>
<dbReference type="InterPro" id="IPR036890">
    <property type="entry name" value="HATPase_C_sf"/>
</dbReference>
<evidence type="ECO:0000256" key="6">
    <source>
        <dbReference type="ARBA" id="ARBA00022777"/>
    </source>
</evidence>
<comment type="subcellular location">
    <subcellularLocation>
        <location evidence="2">Membrane</location>
        <topology evidence="2">Multi-pass membrane protein</topology>
    </subcellularLocation>
</comment>
<keyword evidence="4" id="KW-0597">Phosphoprotein</keyword>
<dbReference type="SMART" id="SM00304">
    <property type="entry name" value="HAMP"/>
    <property type="match status" value="1"/>
</dbReference>
<evidence type="ECO:0000256" key="2">
    <source>
        <dbReference type="ARBA" id="ARBA00004141"/>
    </source>
</evidence>
<dbReference type="Proteomes" id="UP001239782">
    <property type="component" value="Chromosome"/>
</dbReference>
<dbReference type="EC" id="2.7.13.3" evidence="3"/>
<evidence type="ECO:0000256" key="9">
    <source>
        <dbReference type="SAM" id="Phobius"/>
    </source>
</evidence>
<dbReference type="RefSeq" id="WP_309203223.1">
    <property type="nucleotide sequence ID" value="NZ_CP133548.1"/>
</dbReference>
<accession>A0AA51RUV6</accession>
<evidence type="ECO:0000313" key="13">
    <source>
        <dbReference type="Proteomes" id="UP001239782"/>
    </source>
</evidence>
<keyword evidence="6 12" id="KW-0418">Kinase</keyword>
<keyword evidence="7 9" id="KW-0472">Membrane</keyword>
<dbReference type="GO" id="GO:0000155">
    <property type="term" value="F:phosphorelay sensor kinase activity"/>
    <property type="evidence" value="ECO:0007669"/>
    <property type="project" value="InterPro"/>
</dbReference>
<dbReference type="PANTHER" id="PTHR45528">
    <property type="entry name" value="SENSOR HISTIDINE KINASE CPXA"/>
    <property type="match status" value="1"/>
</dbReference>
<dbReference type="Gene3D" id="1.10.287.130">
    <property type="match status" value="1"/>
</dbReference>
<protein>
    <recommendedName>
        <fullName evidence="3">histidine kinase</fullName>
        <ecNumber evidence="3">2.7.13.3</ecNumber>
    </recommendedName>
</protein>
<evidence type="ECO:0000256" key="7">
    <source>
        <dbReference type="ARBA" id="ARBA00023136"/>
    </source>
</evidence>
<feature type="transmembrane region" description="Helical" evidence="9">
    <location>
        <begin position="137"/>
        <end position="156"/>
    </location>
</feature>
<evidence type="ECO:0000256" key="4">
    <source>
        <dbReference type="ARBA" id="ARBA00022553"/>
    </source>
</evidence>
<evidence type="ECO:0000256" key="1">
    <source>
        <dbReference type="ARBA" id="ARBA00000085"/>
    </source>
</evidence>
<dbReference type="SMART" id="SM00387">
    <property type="entry name" value="HATPase_c"/>
    <property type="match status" value="1"/>
</dbReference>
<name>A0AA51RUV6_9GAMM</name>
<comment type="catalytic activity">
    <reaction evidence="1">
        <text>ATP + protein L-histidine = ADP + protein N-phospho-L-histidine.</text>
        <dbReference type="EC" id="2.7.13.3"/>
    </reaction>
</comment>
<evidence type="ECO:0000259" key="11">
    <source>
        <dbReference type="PROSITE" id="PS50885"/>
    </source>
</evidence>
<dbReference type="PROSITE" id="PS50109">
    <property type="entry name" value="HIS_KIN"/>
    <property type="match status" value="1"/>
</dbReference>
<dbReference type="Pfam" id="PF02518">
    <property type="entry name" value="HATPase_c"/>
    <property type="match status" value="1"/>
</dbReference>
<feature type="domain" description="Histidine kinase" evidence="10">
    <location>
        <begin position="233"/>
        <end position="441"/>
    </location>
</feature>
<dbReference type="AlphaFoldDB" id="A0AA51RUV6"/>
<dbReference type="SUPFAM" id="SSF47384">
    <property type="entry name" value="Homodimeric domain of signal transducing histidine kinase"/>
    <property type="match status" value="1"/>
</dbReference>
<keyword evidence="13" id="KW-1185">Reference proteome</keyword>
<feature type="domain" description="HAMP" evidence="11">
    <location>
        <begin position="158"/>
        <end position="213"/>
    </location>
</feature>
<dbReference type="InterPro" id="IPR036097">
    <property type="entry name" value="HisK_dim/P_sf"/>
</dbReference>
<evidence type="ECO:0000259" key="10">
    <source>
        <dbReference type="PROSITE" id="PS50109"/>
    </source>
</evidence>
<feature type="transmembrane region" description="Helical" evidence="9">
    <location>
        <begin position="7"/>
        <end position="27"/>
    </location>
</feature>
<dbReference type="GO" id="GO:0005886">
    <property type="term" value="C:plasma membrane"/>
    <property type="evidence" value="ECO:0007669"/>
    <property type="project" value="TreeGrafter"/>
</dbReference>
<feature type="coiled-coil region" evidence="8">
    <location>
        <begin position="194"/>
        <end position="221"/>
    </location>
</feature>
<dbReference type="Gene3D" id="6.10.340.10">
    <property type="match status" value="1"/>
</dbReference>
<keyword evidence="8" id="KW-0175">Coiled coil</keyword>
<dbReference type="SUPFAM" id="SSF55874">
    <property type="entry name" value="ATPase domain of HSP90 chaperone/DNA topoisomerase II/histidine kinase"/>
    <property type="match status" value="1"/>
</dbReference>
<dbReference type="PANTHER" id="PTHR45528:SF8">
    <property type="entry name" value="HISTIDINE KINASE"/>
    <property type="match status" value="1"/>
</dbReference>
<dbReference type="PROSITE" id="PS50885">
    <property type="entry name" value="HAMP"/>
    <property type="match status" value="1"/>
</dbReference>
<dbReference type="Gene3D" id="3.30.565.10">
    <property type="entry name" value="Histidine kinase-like ATPase, C-terminal domain"/>
    <property type="match status" value="1"/>
</dbReference>
<evidence type="ECO:0000313" key="12">
    <source>
        <dbReference type="EMBL" id="WMS88037.1"/>
    </source>
</evidence>
<dbReference type="InterPro" id="IPR003660">
    <property type="entry name" value="HAMP_dom"/>
</dbReference>
<keyword evidence="9" id="KW-1133">Transmembrane helix</keyword>
<dbReference type="Pfam" id="PF00672">
    <property type="entry name" value="HAMP"/>
    <property type="match status" value="1"/>
</dbReference>
<keyword evidence="9" id="KW-0812">Transmembrane</keyword>
<sequence>MRLKNQFMVAILVLLIVIILGNGWHLARLTSSLNEKLGEAAFSVSRNTVESVLSQRIAPSKVAQQIIIERLNNLGETKVIDASSINFKDLQIAQEVELTLNNRSESRSITLLSGNQTFNIPIPRTELEESLDSATDAIIFTSLATLFLAALFFYFLSDRLTRPLKEICLVSAKIGSGEFHHKIPELSSLTSKELKELVQSINQMSQHLTSLEQEKIQLQEQKTTNEISEIVRGIAHSIRNPLHTMLLSLDTIPVVSDNATGSANNFIDLFKAQIQRIDQCIRELMSITTHESLISESTDISKLVEELVIEHSGKHEITIKNHLPEAHKNVRILYSEIKSCLNTLLSNAIEASHKTKQPIVIDLSYANNHWEISLTDFGEGVTKEILPDLFSPHITNKSYGAGMGLYIAKRIITGRYRGNILYCPNSIGAGSKFTLIFNNRIQ</sequence>
<reference evidence="12 13" key="1">
    <citation type="submission" date="2023-08" db="EMBL/GenBank/DDBJ databases">
        <title>Pleionea litopenaei sp. nov., isolated from stomach of juvenile Litopenaeus vannamei.</title>
        <authorList>
            <person name="Rho A.M."/>
            <person name="Hwang C.Y."/>
        </authorList>
    </citation>
    <scope>NUCLEOTIDE SEQUENCE [LARGE SCALE GENOMIC DNA]</scope>
    <source>
        <strain evidence="12 13">HL-JVS1</strain>
    </source>
</reference>
<evidence type="ECO:0000256" key="8">
    <source>
        <dbReference type="SAM" id="Coils"/>
    </source>
</evidence>
<gene>
    <name evidence="12" type="ORF">Q9312_03760</name>
</gene>
<dbReference type="CDD" id="cd06225">
    <property type="entry name" value="HAMP"/>
    <property type="match status" value="1"/>
</dbReference>
<keyword evidence="5" id="KW-0808">Transferase</keyword>
<evidence type="ECO:0000256" key="3">
    <source>
        <dbReference type="ARBA" id="ARBA00012438"/>
    </source>
</evidence>
<proteinExistence type="predicted"/>
<dbReference type="KEGG" id="plei:Q9312_03760"/>
<dbReference type="InterPro" id="IPR003594">
    <property type="entry name" value="HATPase_dom"/>
</dbReference>
<dbReference type="InterPro" id="IPR005467">
    <property type="entry name" value="His_kinase_dom"/>
</dbReference>
<evidence type="ECO:0000256" key="5">
    <source>
        <dbReference type="ARBA" id="ARBA00022679"/>
    </source>
</evidence>
<dbReference type="InterPro" id="IPR050398">
    <property type="entry name" value="HssS/ArlS-like"/>
</dbReference>